<protein>
    <recommendedName>
        <fullName evidence="1">Baseplate upper protein immunoglobulin like domain-containing protein</fullName>
    </recommendedName>
</protein>
<dbReference type="InterPro" id="IPR013783">
    <property type="entry name" value="Ig-like_fold"/>
</dbReference>
<gene>
    <name evidence="2" type="ORF">DB362_02755</name>
</gene>
<proteinExistence type="predicted"/>
<feature type="domain" description="Baseplate upper protein immunoglobulin like" evidence="1">
    <location>
        <begin position="54"/>
        <end position="149"/>
    </location>
</feature>
<dbReference type="Gene3D" id="2.60.40.10">
    <property type="entry name" value="Immunoglobulins"/>
    <property type="match status" value="1"/>
</dbReference>
<comment type="caution">
    <text evidence="2">The sequence shown here is derived from an EMBL/GenBank/DDBJ whole genome shotgun (WGS) entry which is preliminary data.</text>
</comment>
<evidence type="ECO:0000259" key="1">
    <source>
        <dbReference type="Pfam" id="PF18667"/>
    </source>
</evidence>
<dbReference type="CDD" id="cd00063">
    <property type="entry name" value="FN3"/>
    <property type="match status" value="1"/>
</dbReference>
<dbReference type="Pfam" id="PF18667">
    <property type="entry name" value="BppU_IgG"/>
    <property type="match status" value="1"/>
</dbReference>
<dbReference type="InterPro" id="IPR036116">
    <property type="entry name" value="FN3_sf"/>
</dbReference>
<name>A0A2U2M7L1_9LACO</name>
<reference evidence="2 3" key="1">
    <citation type="submission" date="2018-05" db="EMBL/GenBank/DDBJ databases">
        <title>Lactobacillus salivarius genome sequencing and assembly.</title>
        <authorList>
            <person name="Audisio C."/>
            <person name="Albarracin L."/>
            <person name="Torres M.J."/>
            <person name="Hebert E.M."/>
            <person name="Saavedra L."/>
        </authorList>
    </citation>
    <scope>NUCLEOTIDE SEQUENCE [LARGE SCALE GENOMIC DNA]</scope>
    <source>
        <strain evidence="2 3">A3iob</strain>
    </source>
</reference>
<dbReference type="RefSeq" id="WP_109241733.1">
    <property type="nucleotide sequence ID" value="NZ_QFAS01000005.1"/>
</dbReference>
<dbReference type="EMBL" id="QFAS01000005">
    <property type="protein sequence ID" value="PWG52854.1"/>
    <property type="molecule type" value="Genomic_DNA"/>
</dbReference>
<dbReference type="Proteomes" id="UP000245607">
    <property type="component" value="Unassembled WGS sequence"/>
</dbReference>
<dbReference type="InterPro" id="IPR041531">
    <property type="entry name" value="BppU_IgG"/>
</dbReference>
<evidence type="ECO:0000313" key="3">
    <source>
        <dbReference type="Proteomes" id="UP000245607"/>
    </source>
</evidence>
<organism evidence="2 3">
    <name type="scientific">Ligilactobacillus salivarius</name>
    <dbReference type="NCBI Taxonomy" id="1624"/>
    <lineage>
        <taxon>Bacteria</taxon>
        <taxon>Bacillati</taxon>
        <taxon>Bacillota</taxon>
        <taxon>Bacilli</taxon>
        <taxon>Lactobacillales</taxon>
        <taxon>Lactobacillaceae</taxon>
        <taxon>Ligilactobacillus</taxon>
    </lineage>
</organism>
<accession>A0A2U2M7L1</accession>
<dbReference type="SUPFAM" id="SSF49265">
    <property type="entry name" value="Fibronectin type III"/>
    <property type="match status" value="1"/>
</dbReference>
<dbReference type="InterPro" id="IPR003961">
    <property type="entry name" value="FN3_dom"/>
</dbReference>
<evidence type="ECO:0000313" key="2">
    <source>
        <dbReference type="EMBL" id="PWG52854.1"/>
    </source>
</evidence>
<sequence>MSYRIYNGTQLITTTSNKSYAVTGLKPNTSYQLAVTNYNGSRESSKTTITVKTRGIRLVIPVSLTVNSIITLNYQEYSLGLVPIGTEPAGMFGGGNKRNIQAKVISVASGKSTVELLDSSNEFSDNTQMNKLQDGSFAAFNGYKAIYFNQ</sequence>
<dbReference type="AlphaFoldDB" id="A0A2U2M7L1"/>